<proteinExistence type="predicted"/>
<protein>
    <submittedName>
        <fullName evidence="1">Uncharacterized protein</fullName>
    </submittedName>
</protein>
<reference evidence="1 2" key="2">
    <citation type="journal article" date="2011" name="Stand. Genomic Sci.">
        <title>Complete genome sequence of Mahella australiensis type strain (50-1 BON).</title>
        <authorList>
            <person name="Sikorski J."/>
            <person name="Teshima H."/>
            <person name="Nolan M."/>
            <person name="Lucas S."/>
            <person name="Hammon N."/>
            <person name="Deshpande S."/>
            <person name="Cheng J.F."/>
            <person name="Pitluck S."/>
            <person name="Liolios K."/>
            <person name="Pagani I."/>
            <person name="Ivanova N."/>
            <person name="Huntemann M."/>
            <person name="Mavromatis K."/>
            <person name="Ovchinikova G."/>
            <person name="Pati A."/>
            <person name="Tapia R."/>
            <person name="Han C."/>
            <person name="Goodwin L."/>
            <person name="Chen A."/>
            <person name="Palaniappan K."/>
            <person name="Land M."/>
            <person name="Hauser L."/>
            <person name="Ngatchou-Djao O.D."/>
            <person name="Rohde M."/>
            <person name="Pukall R."/>
            <person name="Spring S."/>
            <person name="Abt B."/>
            <person name="Goker M."/>
            <person name="Detter J.C."/>
            <person name="Woyke T."/>
            <person name="Bristow J."/>
            <person name="Markowitz V."/>
            <person name="Hugenholtz P."/>
            <person name="Eisen J.A."/>
            <person name="Kyrpides N.C."/>
            <person name="Klenk H.P."/>
            <person name="Lapidus A."/>
        </authorList>
    </citation>
    <scope>NUCLEOTIDE SEQUENCE [LARGE SCALE GENOMIC DNA]</scope>
    <source>
        <strain evidence="2">DSM 15567 / CIP 107919 / 50-1 BON</strain>
    </source>
</reference>
<reference evidence="2" key="1">
    <citation type="submission" date="2010-11" db="EMBL/GenBank/DDBJ databases">
        <title>The complete genome of Mahella australiensis DSM 15567.</title>
        <authorList>
            <consortium name="US DOE Joint Genome Institute (JGI-PGF)"/>
            <person name="Lucas S."/>
            <person name="Copeland A."/>
            <person name="Lapidus A."/>
            <person name="Bruce D."/>
            <person name="Goodwin L."/>
            <person name="Pitluck S."/>
            <person name="Kyrpides N."/>
            <person name="Mavromatis K."/>
            <person name="Pagani I."/>
            <person name="Ivanova N."/>
            <person name="Teshima H."/>
            <person name="Brettin T."/>
            <person name="Detter J.C."/>
            <person name="Han C."/>
            <person name="Tapia R."/>
            <person name="Land M."/>
            <person name="Hauser L."/>
            <person name="Markowitz V."/>
            <person name="Cheng J.-F."/>
            <person name="Hugenholtz P."/>
            <person name="Woyke T."/>
            <person name="Wu D."/>
            <person name="Spring S."/>
            <person name="Pukall R."/>
            <person name="Steenblock K."/>
            <person name="Schneider S."/>
            <person name="Klenk H.-P."/>
            <person name="Eisen J.A."/>
        </authorList>
    </citation>
    <scope>NUCLEOTIDE SEQUENCE [LARGE SCALE GENOMIC DNA]</scope>
    <source>
        <strain evidence="2">DSM 15567 / CIP 107919 / 50-1 BON</strain>
    </source>
</reference>
<dbReference type="KEGG" id="mas:Mahau_0605"/>
<dbReference type="AlphaFoldDB" id="F3ZZZ0"/>
<sequence length="196" mass="22843">MKKHIVALLSIFLIISICFNAYQYSRLLDERQKAYDLAGYHMSNAEATFSNGLVGLTQQNLEDYIGNLENINNMIEYIQMAETYYNVATHCVSQFQLADTSAGFSQSEWLISNGYLKDIRDYRQYLISGQGGNYEHIDQITTDVADLLTIGKWLEKRYNSGDFSVYDDDDFYKEVYDNLKSEIKYEFFNNFTIHHE</sequence>
<keyword evidence="2" id="KW-1185">Reference proteome</keyword>
<evidence type="ECO:0000313" key="1">
    <source>
        <dbReference type="EMBL" id="AEE95808.1"/>
    </source>
</evidence>
<evidence type="ECO:0000313" key="2">
    <source>
        <dbReference type="Proteomes" id="UP000008457"/>
    </source>
</evidence>
<name>F3ZZZ0_MAHA5</name>
<dbReference type="Proteomes" id="UP000008457">
    <property type="component" value="Chromosome"/>
</dbReference>
<organism evidence="1 2">
    <name type="scientific">Mahella australiensis (strain DSM 15567 / CIP 107919 / 50-1 BON)</name>
    <dbReference type="NCBI Taxonomy" id="697281"/>
    <lineage>
        <taxon>Bacteria</taxon>
        <taxon>Bacillati</taxon>
        <taxon>Bacillota</taxon>
        <taxon>Clostridia</taxon>
        <taxon>Thermoanaerobacterales</taxon>
        <taxon>Thermoanaerobacterales Family IV. Incertae Sedis</taxon>
        <taxon>Mahella</taxon>
    </lineage>
</organism>
<dbReference type="HOGENOM" id="CLU_1388762_0_0_9"/>
<dbReference type="eggNOG" id="ENOG5032SID">
    <property type="taxonomic scope" value="Bacteria"/>
</dbReference>
<accession>F3ZZZ0</accession>
<gene>
    <name evidence="1" type="ordered locus">Mahau_0605</name>
</gene>
<dbReference type="EMBL" id="CP002360">
    <property type="protein sequence ID" value="AEE95808.1"/>
    <property type="molecule type" value="Genomic_DNA"/>
</dbReference>
<dbReference type="OrthoDB" id="2667017at2"/>